<reference evidence="2 3" key="1">
    <citation type="submission" date="2018-07" db="EMBL/GenBank/DDBJ databases">
        <title>Complete genome sequencing of Ornithinimicrobium sp. AMA3305.</title>
        <authorList>
            <person name="Bae J.-W."/>
        </authorList>
    </citation>
    <scope>NUCLEOTIDE SEQUENCE [LARGE SCALE GENOMIC DNA]</scope>
    <source>
        <strain evidence="2 3">AMA3305</strain>
    </source>
</reference>
<evidence type="ECO:0000313" key="2">
    <source>
        <dbReference type="EMBL" id="AXH95967.1"/>
    </source>
</evidence>
<feature type="region of interest" description="Disordered" evidence="1">
    <location>
        <begin position="59"/>
        <end position="79"/>
    </location>
</feature>
<dbReference type="Proteomes" id="UP000253790">
    <property type="component" value="Chromosome"/>
</dbReference>
<proteinExistence type="predicted"/>
<sequence>MNPEAPTQAPGLSRLRDQVGAAADRYAAWVDQLGRSRALDAGVVIDEAEELRRQLRTAAGSAHDLGARDRETAASASAQVRANRGVGTAAAALDAAARALHPVSSGLRGDDDLAGVAHASARATGRFLRSALQALDQTDGPGRQKDPGAGEARTGLGTPTVGHEHADVEHHGRGRPQMSEEAARHRRHRIDERRVARAAEARSAARLRQAQERQDQDVLTEEPGEDRSLGAG</sequence>
<gene>
    <name evidence="2" type="ORF">DV701_07375</name>
</gene>
<protein>
    <submittedName>
        <fullName evidence="2">Uncharacterized protein</fullName>
    </submittedName>
</protein>
<name>A0A345NLQ9_9MICO</name>
<keyword evidence="3" id="KW-1185">Reference proteome</keyword>
<dbReference type="AlphaFoldDB" id="A0A345NLQ9"/>
<feature type="region of interest" description="Disordered" evidence="1">
    <location>
        <begin position="135"/>
        <end position="232"/>
    </location>
</feature>
<accession>A0A345NLQ9</accession>
<evidence type="ECO:0000313" key="3">
    <source>
        <dbReference type="Proteomes" id="UP000253790"/>
    </source>
</evidence>
<evidence type="ECO:0000256" key="1">
    <source>
        <dbReference type="SAM" id="MobiDB-lite"/>
    </source>
</evidence>
<dbReference type="EMBL" id="CP031229">
    <property type="protein sequence ID" value="AXH95967.1"/>
    <property type="molecule type" value="Genomic_DNA"/>
</dbReference>
<feature type="compositionally biased region" description="Basic and acidic residues" evidence="1">
    <location>
        <begin position="162"/>
        <end position="171"/>
    </location>
</feature>
<organism evidence="2 3">
    <name type="scientific">Ornithinimicrobium avium</name>
    <dbReference type="NCBI Taxonomy" id="2283195"/>
    <lineage>
        <taxon>Bacteria</taxon>
        <taxon>Bacillati</taxon>
        <taxon>Actinomycetota</taxon>
        <taxon>Actinomycetes</taxon>
        <taxon>Micrococcales</taxon>
        <taxon>Ornithinimicrobiaceae</taxon>
        <taxon>Ornithinimicrobium</taxon>
    </lineage>
</organism>
<dbReference type="KEGG" id="orn:DV701_07375"/>
<dbReference type="RefSeq" id="WP_114927732.1">
    <property type="nucleotide sequence ID" value="NZ_CP031229.1"/>
</dbReference>
<feature type="compositionally biased region" description="Basic and acidic residues" evidence="1">
    <location>
        <begin position="189"/>
        <end position="200"/>
    </location>
</feature>